<sequence>MIEVWRNGPVENMHASRRGPSDAAMFAESTALHQEAVKALTARKRGYGLLDFERHLLDRERPWAGAGGRTLTDLGYGFLGDYKQHVKARANALLDLNRHTCVHDPLEVYLIPKAIMYGRRHMGMPGWPTIVERIRILLSHPEHRAWGEAGRGAQAVAEMPSGQSIDELASTLLTQPDTLPVEVLEWLSDHLLYCAAPPYTWCDTAD</sequence>
<accession>A0ABN2PX37</accession>
<evidence type="ECO:0000313" key="2">
    <source>
        <dbReference type="Proteomes" id="UP001501116"/>
    </source>
</evidence>
<evidence type="ECO:0000313" key="1">
    <source>
        <dbReference type="EMBL" id="GAA1937372.1"/>
    </source>
</evidence>
<keyword evidence="2" id="KW-1185">Reference proteome</keyword>
<protein>
    <submittedName>
        <fullName evidence="1">Uncharacterized protein</fullName>
    </submittedName>
</protein>
<dbReference type="EMBL" id="BAAANN010000001">
    <property type="protein sequence ID" value="GAA1937372.1"/>
    <property type="molecule type" value="Genomic_DNA"/>
</dbReference>
<gene>
    <name evidence="1" type="ORF">GCM10009754_00500</name>
</gene>
<organism evidence="1 2">
    <name type="scientific">Amycolatopsis minnesotensis</name>
    <dbReference type="NCBI Taxonomy" id="337894"/>
    <lineage>
        <taxon>Bacteria</taxon>
        <taxon>Bacillati</taxon>
        <taxon>Actinomycetota</taxon>
        <taxon>Actinomycetes</taxon>
        <taxon>Pseudonocardiales</taxon>
        <taxon>Pseudonocardiaceae</taxon>
        <taxon>Amycolatopsis</taxon>
    </lineage>
</organism>
<comment type="caution">
    <text evidence="1">The sequence shown here is derived from an EMBL/GenBank/DDBJ whole genome shotgun (WGS) entry which is preliminary data.</text>
</comment>
<proteinExistence type="predicted"/>
<dbReference type="Proteomes" id="UP001501116">
    <property type="component" value="Unassembled WGS sequence"/>
</dbReference>
<name>A0ABN2PX37_9PSEU</name>
<reference evidence="1 2" key="1">
    <citation type="journal article" date="2019" name="Int. J. Syst. Evol. Microbiol.">
        <title>The Global Catalogue of Microorganisms (GCM) 10K type strain sequencing project: providing services to taxonomists for standard genome sequencing and annotation.</title>
        <authorList>
            <consortium name="The Broad Institute Genomics Platform"/>
            <consortium name="The Broad Institute Genome Sequencing Center for Infectious Disease"/>
            <person name="Wu L."/>
            <person name="Ma J."/>
        </authorList>
    </citation>
    <scope>NUCLEOTIDE SEQUENCE [LARGE SCALE GENOMIC DNA]</scope>
    <source>
        <strain evidence="1 2">JCM 14545</strain>
    </source>
</reference>